<reference evidence="4 5" key="1">
    <citation type="journal article" date="2007" name="J. Bacteriol.">
        <title>Genome sequence analysis of the emerging human pathogenic acetic acid bacterium Granulibacter bethesdensis.</title>
        <authorList>
            <person name="Greenberg D.E."/>
            <person name="Porcella S.F."/>
            <person name="Zelazny A.M."/>
            <person name="Virtaneva K."/>
            <person name="Sturdevant D.E."/>
            <person name="Kupko J.J.III."/>
            <person name="Barbian K.D."/>
            <person name="Babar A."/>
            <person name="Dorward D.W."/>
            <person name="Holland S.M."/>
        </authorList>
    </citation>
    <scope>NUCLEOTIDE SEQUENCE [LARGE SCALE GENOMIC DNA]</scope>
    <source>
        <strain evidence="5">ATCC BAA-1260 / CGDNIH1</strain>
    </source>
</reference>
<evidence type="ECO:0000313" key="4">
    <source>
        <dbReference type="EMBL" id="ABI62676.1"/>
    </source>
</evidence>
<dbReference type="Proteomes" id="UP000001963">
    <property type="component" value="Chromosome"/>
</dbReference>
<name>Q0BR76_GRABC</name>
<accession>Q0BR76</accession>
<dbReference type="EMBL" id="CP000394">
    <property type="protein sequence ID" value="ABI62676.1"/>
    <property type="molecule type" value="Genomic_DNA"/>
</dbReference>
<keyword evidence="2" id="KW-0560">Oxidoreductase</keyword>
<dbReference type="HOGENOM" id="CLU_079104_1_0_5"/>
<dbReference type="InterPro" id="IPR051609">
    <property type="entry name" value="NmrA/Isoflavone_reductase-like"/>
</dbReference>
<dbReference type="eggNOG" id="COG0702">
    <property type="taxonomic scope" value="Bacteria"/>
</dbReference>
<organism evidence="4 5">
    <name type="scientific">Granulibacter bethesdensis (strain ATCC BAA-1260 / CGDNIH1)</name>
    <dbReference type="NCBI Taxonomy" id="391165"/>
    <lineage>
        <taxon>Bacteria</taxon>
        <taxon>Pseudomonadati</taxon>
        <taxon>Pseudomonadota</taxon>
        <taxon>Alphaproteobacteria</taxon>
        <taxon>Acetobacterales</taxon>
        <taxon>Acetobacteraceae</taxon>
        <taxon>Granulibacter</taxon>
    </lineage>
</organism>
<dbReference type="PANTHER" id="PTHR47706">
    <property type="entry name" value="NMRA-LIKE FAMILY PROTEIN"/>
    <property type="match status" value="1"/>
</dbReference>
<dbReference type="SUPFAM" id="SSF51735">
    <property type="entry name" value="NAD(P)-binding Rossmann-fold domains"/>
    <property type="match status" value="1"/>
</dbReference>
<dbReference type="CDD" id="cd05259">
    <property type="entry name" value="PCBER_SDR_a"/>
    <property type="match status" value="1"/>
</dbReference>
<dbReference type="Gene3D" id="3.40.50.720">
    <property type="entry name" value="NAD(P)-binding Rossmann-like Domain"/>
    <property type="match status" value="1"/>
</dbReference>
<proteinExistence type="predicted"/>
<sequence>MMMAGMTHQDVNGRDDGGFAQRTIALAGATGDLGGRVLSALVRRGVEVRALVRSGTPTAAQDAVRARGGTPVPVNFADHAALSDALAGAGCIVSVLNGLEPVILDLQGRLLDAAVAAGVPRFISSDFSLDFTKTRPGDNRNMDLRRRFMARVDAAPIRATSILNGAFADLLTGEAPIVLPRFRRILYWGDADQPLDFTTKDDVADYAADVALDTEAPRFLRIAGDVVSPRDLSILMTRLDGRRWKPFRAGGLGRLSKLIRVARALSPRTDAPFPAWQGMQYVRDMSSGRGKLSPLDNDRYGKTDWTRVEAILAPTL</sequence>
<evidence type="ECO:0000256" key="1">
    <source>
        <dbReference type="ARBA" id="ARBA00022857"/>
    </source>
</evidence>
<evidence type="ECO:0000259" key="3">
    <source>
        <dbReference type="Pfam" id="PF05368"/>
    </source>
</evidence>
<protein>
    <submittedName>
        <fullName evidence="4">Cytosolic protein</fullName>
    </submittedName>
</protein>
<dbReference type="STRING" id="391165.GbCGDNIH1_1778"/>
<dbReference type="PANTHER" id="PTHR47706:SF1">
    <property type="entry name" value="CIPA-LIKE, PUTATIVE (AFU_ORTHOLOGUE AFUA_1G12460)-RELATED"/>
    <property type="match status" value="1"/>
</dbReference>
<dbReference type="InterPro" id="IPR008030">
    <property type="entry name" value="NmrA-like"/>
</dbReference>
<keyword evidence="5" id="KW-1185">Reference proteome</keyword>
<evidence type="ECO:0000313" key="5">
    <source>
        <dbReference type="Proteomes" id="UP000001963"/>
    </source>
</evidence>
<dbReference type="InterPro" id="IPR045312">
    <property type="entry name" value="PCBER-like"/>
</dbReference>
<dbReference type="AlphaFoldDB" id="Q0BR76"/>
<dbReference type="InterPro" id="IPR036291">
    <property type="entry name" value="NAD(P)-bd_dom_sf"/>
</dbReference>
<dbReference type="Pfam" id="PF05368">
    <property type="entry name" value="NmrA"/>
    <property type="match status" value="1"/>
</dbReference>
<dbReference type="KEGG" id="gbe:GbCGDNIH1_1778"/>
<feature type="domain" description="NmrA-like" evidence="3">
    <location>
        <begin position="22"/>
        <end position="216"/>
    </location>
</feature>
<keyword evidence="1" id="KW-0521">NADP</keyword>
<dbReference type="GO" id="GO:0016491">
    <property type="term" value="F:oxidoreductase activity"/>
    <property type="evidence" value="ECO:0007669"/>
    <property type="project" value="UniProtKB-KW"/>
</dbReference>
<gene>
    <name evidence="4" type="ordered locus">GbCGDNIH1_1778</name>
</gene>
<evidence type="ECO:0000256" key="2">
    <source>
        <dbReference type="ARBA" id="ARBA00023002"/>
    </source>
</evidence>